<dbReference type="OrthoDB" id="5293434at2"/>
<keyword evidence="6" id="KW-0378">Hydrolase</keyword>
<keyword evidence="7" id="KW-1185">Reference proteome</keyword>
<comment type="cofactor">
    <cofactor evidence="1">
        <name>Mg(2+)</name>
        <dbReference type="ChEBI" id="CHEBI:18420"/>
    </cofactor>
</comment>
<dbReference type="Gene3D" id="1.10.150.240">
    <property type="entry name" value="Putative phosphatase, domain 2"/>
    <property type="match status" value="1"/>
</dbReference>
<dbReference type="InterPro" id="IPR023214">
    <property type="entry name" value="HAD_sf"/>
</dbReference>
<dbReference type="PANTHER" id="PTHR46193">
    <property type="entry name" value="6-PHOSPHOGLUCONATE PHOSPHATASE"/>
    <property type="match status" value="1"/>
</dbReference>
<sequence>MAHGHELRAVLFDMDGTLIDSMPLHERSWILWHAELELPFDDPDGFFLATAGRTQQEIVRDHWPDWDADRRLMLAERKEALYREIAARELQLIAGAAEICAQARERGLKVALCTAAPRENIAVTFERFGLEALIDTITSPSEPKFGGAPGETLRGKPHPDIFAEAARRFGIAPEHCLVFEDAPLGIEAARRAGMAAVALTTTLPASAFSAYPNVIGSIADYTGYKLPTHLPT</sequence>
<organism evidence="6 7">
    <name type="scientific">Sphaerotilus mobilis</name>
    <dbReference type="NCBI Taxonomy" id="47994"/>
    <lineage>
        <taxon>Bacteria</taxon>
        <taxon>Pseudomonadati</taxon>
        <taxon>Pseudomonadota</taxon>
        <taxon>Betaproteobacteria</taxon>
        <taxon>Burkholderiales</taxon>
        <taxon>Sphaerotilaceae</taxon>
        <taxon>Sphaerotilus</taxon>
    </lineage>
</organism>
<keyword evidence="3" id="KW-0479">Metal-binding</keyword>
<dbReference type="SFLD" id="SFLDG01129">
    <property type="entry name" value="C1.5:_HAD__Beta-PGM__Phosphata"/>
    <property type="match status" value="1"/>
</dbReference>
<proteinExistence type="inferred from homology"/>
<reference evidence="6 7" key="1">
    <citation type="submission" date="2019-02" db="EMBL/GenBank/DDBJ databases">
        <title>Genomic Encyclopedia of Type Strains, Phase IV (KMG-IV): sequencing the most valuable type-strain genomes for metagenomic binning, comparative biology and taxonomic classification.</title>
        <authorList>
            <person name="Goeker M."/>
        </authorList>
    </citation>
    <scope>NUCLEOTIDE SEQUENCE [LARGE SCALE GENOMIC DNA]</scope>
    <source>
        <strain evidence="6 7">DSM 10617</strain>
    </source>
</reference>
<dbReference type="RefSeq" id="WP_130481293.1">
    <property type="nucleotide sequence ID" value="NZ_SGWV01000008.1"/>
</dbReference>
<dbReference type="SUPFAM" id="SSF56784">
    <property type="entry name" value="HAD-like"/>
    <property type="match status" value="1"/>
</dbReference>
<comment type="caution">
    <text evidence="6">The sequence shown here is derived from an EMBL/GenBank/DDBJ whole genome shotgun (WGS) entry which is preliminary data.</text>
</comment>
<evidence type="ECO:0000256" key="3">
    <source>
        <dbReference type="ARBA" id="ARBA00022723"/>
    </source>
</evidence>
<dbReference type="AlphaFoldDB" id="A0A4Q7LRK8"/>
<protein>
    <submittedName>
        <fullName evidence="6">HAD superfamily hydrolase (TIGR01509 family)</fullName>
    </submittedName>
</protein>
<evidence type="ECO:0000256" key="4">
    <source>
        <dbReference type="ARBA" id="ARBA00022842"/>
    </source>
</evidence>
<dbReference type="EMBL" id="SGWV01000008">
    <property type="protein sequence ID" value="RZS56872.1"/>
    <property type="molecule type" value="Genomic_DNA"/>
</dbReference>
<keyword evidence="4" id="KW-0460">Magnesium</keyword>
<comment type="similarity">
    <text evidence="2">Belongs to the HAD-like hydrolase superfamily. CbbY/CbbZ/Gph/YieH family.</text>
</comment>
<evidence type="ECO:0000313" key="6">
    <source>
        <dbReference type="EMBL" id="RZS56872.1"/>
    </source>
</evidence>
<dbReference type="SFLD" id="SFLDG01135">
    <property type="entry name" value="C1.5.6:_HAD__Beta-PGM__Phospha"/>
    <property type="match status" value="1"/>
</dbReference>
<dbReference type="GO" id="GO:0016787">
    <property type="term" value="F:hydrolase activity"/>
    <property type="evidence" value="ECO:0007669"/>
    <property type="project" value="UniProtKB-KW"/>
</dbReference>
<dbReference type="CDD" id="cd07505">
    <property type="entry name" value="HAD_BPGM-like"/>
    <property type="match status" value="1"/>
</dbReference>
<dbReference type="NCBIfam" id="TIGR01509">
    <property type="entry name" value="HAD-SF-IA-v3"/>
    <property type="match status" value="1"/>
</dbReference>
<dbReference type="Proteomes" id="UP000293433">
    <property type="component" value="Unassembled WGS sequence"/>
</dbReference>
<dbReference type="InterPro" id="IPR051600">
    <property type="entry name" value="Beta-PGM-like"/>
</dbReference>
<evidence type="ECO:0000313" key="7">
    <source>
        <dbReference type="Proteomes" id="UP000293433"/>
    </source>
</evidence>
<dbReference type="InterPro" id="IPR023198">
    <property type="entry name" value="PGP-like_dom2"/>
</dbReference>
<dbReference type="Pfam" id="PF00702">
    <property type="entry name" value="Hydrolase"/>
    <property type="match status" value="1"/>
</dbReference>
<dbReference type="InterPro" id="IPR006439">
    <property type="entry name" value="HAD-SF_hydro_IA"/>
</dbReference>
<gene>
    <name evidence="6" type="ORF">EV685_1427</name>
</gene>
<evidence type="ECO:0000256" key="2">
    <source>
        <dbReference type="ARBA" id="ARBA00006171"/>
    </source>
</evidence>
<dbReference type="SFLD" id="SFLDS00003">
    <property type="entry name" value="Haloacid_Dehalogenase"/>
    <property type="match status" value="1"/>
</dbReference>
<accession>A0A4Q7LRK8</accession>
<evidence type="ECO:0000256" key="1">
    <source>
        <dbReference type="ARBA" id="ARBA00001946"/>
    </source>
</evidence>
<evidence type="ECO:0000256" key="5">
    <source>
        <dbReference type="ARBA" id="ARBA00023277"/>
    </source>
</evidence>
<dbReference type="Gene3D" id="3.40.50.1000">
    <property type="entry name" value="HAD superfamily/HAD-like"/>
    <property type="match status" value="1"/>
</dbReference>
<dbReference type="GO" id="GO:0046872">
    <property type="term" value="F:metal ion binding"/>
    <property type="evidence" value="ECO:0007669"/>
    <property type="project" value="UniProtKB-KW"/>
</dbReference>
<dbReference type="PANTHER" id="PTHR46193:SF18">
    <property type="entry name" value="HEXITOL PHOSPHATASE B"/>
    <property type="match status" value="1"/>
</dbReference>
<dbReference type="InterPro" id="IPR036412">
    <property type="entry name" value="HAD-like_sf"/>
</dbReference>
<keyword evidence="5" id="KW-0119">Carbohydrate metabolism</keyword>
<name>A0A4Q7LRK8_9BURK</name>